<dbReference type="Proteomes" id="UP001596496">
    <property type="component" value="Unassembled WGS sequence"/>
</dbReference>
<reference evidence="2" key="1">
    <citation type="journal article" date="2019" name="Int. J. Syst. Evol. Microbiol.">
        <title>The Global Catalogue of Microorganisms (GCM) 10K type strain sequencing project: providing services to taxonomists for standard genome sequencing and annotation.</title>
        <authorList>
            <consortium name="The Broad Institute Genomics Platform"/>
            <consortium name="The Broad Institute Genome Sequencing Center for Infectious Disease"/>
            <person name="Wu L."/>
            <person name="Ma J."/>
        </authorList>
    </citation>
    <scope>NUCLEOTIDE SEQUENCE [LARGE SCALE GENOMIC DNA]</scope>
    <source>
        <strain evidence="2">CECT 7649</strain>
    </source>
</reference>
<accession>A0ABW2NXG9</accession>
<proteinExistence type="predicted"/>
<comment type="caution">
    <text evidence="1">The sequence shown here is derived from an EMBL/GenBank/DDBJ whole genome shotgun (WGS) entry which is preliminary data.</text>
</comment>
<organism evidence="1 2">
    <name type="scientific">Sphaerisporangium rhizosphaerae</name>
    <dbReference type="NCBI Taxonomy" id="2269375"/>
    <lineage>
        <taxon>Bacteria</taxon>
        <taxon>Bacillati</taxon>
        <taxon>Actinomycetota</taxon>
        <taxon>Actinomycetes</taxon>
        <taxon>Streptosporangiales</taxon>
        <taxon>Streptosporangiaceae</taxon>
        <taxon>Sphaerisporangium</taxon>
    </lineage>
</organism>
<dbReference type="RefSeq" id="WP_380823887.1">
    <property type="nucleotide sequence ID" value="NZ_JBHTCG010000001.1"/>
</dbReference>
<dbReference type="EMBL" id="JBHTCG010000001">
    <property type="protein sequence ID" value="MFC7380900.1"/>
    <property type="molecule type" value="Genomic_DNA"/>
</dbReference>
<gene>
    <name evidence="1" type="ORF">ACFQSB_01700</name>
</gene>
<evidence type="ECO:0000313" key="2">
    <source>
        <dbReference type="Proteomes" id="UP001596496"/>
    </source>
</evidence>
<evidence type="ECO:0000313" key="1">
    <source>
        <dbReference type="EMBL" id="MFC7380900.1"/>
    </source>
</evidence>
<sequence>MTEILAICAGLATLAGGAAVLLKVLSSLKKLGNFVDDWNGEPDRPGVPGRPGVMQRLRNIEAELQNNHGSSLRDVADRVESGLNELRDNFSEHIKQTEISFKAQALD</sequence>
<name>A0ABW2NXG9_9ACTN</name>
<protein>
    <submittedName>
        <fullName evidence="1">Uncharacterized protein</fullName>
    </submittedName>
</protein>
<keyword evidence="2" id="KW-1185">Reference proteome</keyword>